<dbReference type="GO" id="GO:0016231">
    <property type="term" value="F:beta-N-acetylglucosaminidase activity"/>
    <property type="evidence" value="ECO:0007669"/>
    <property type="project" value="TreeGrafter"/>
</dbReference>
<feature type="domain" description="N-acetyltransferase" evidence="1">
    <location>
        <begin position="143"/>
        <end position="218"/>
    </location>
</feature>
<dbReference type="AlphaFoldDB" id="A0A7I8D584"/>
<dbReference type="Pfam" id="PF00583">
    <property type="entry name" value="Acetyltransf_1"/>
    <property type="match status" value="1"/>
</dbReference>
<proteinExistence type="predicted"/>
<dbReference type="GO" id="GO:0009100">
    <property type="term" value="P:glycoprotein metabolic process"/>
    <property type="evidence" value="ECO:0007669"/>
    <property type="project" value="TreeGrafter"/>
</dbReference>
<dbReference type="PROSITE" id="PS51186">
    <property type="entry name" value="GNAT"/>
    <property type="match status" value="1"/>
</dbReference>
<dbReference type="InterPro" id="IPR000182">
    <property type="entry name" value="GNAT_dom"/>
</dbReference>
<dbReference type="Gene3D" id="3.40.630.30">
    <property type="match status" value="1"/>
</dbReference>
<dbReference type="PANTHER" id="PTHR13170:SF16">
    <property type="entry name" value="PROTEIN O-GLCNACASE"/>
    <property type="match status" value="1"/>
</dbReference>
<dbReference type="CDD" id="cd04301">
    <property type="entry name" value="NAT_SF"/>
    <property type="match status" value="1"/>
</dbReference>
<dbReference type="RefSeq" id="WP_200759371.1">
    <property type="nucleotide sequence ID" value="NZ_AP023366.1"/>
</dbReference>
<dbReference type="EMBL" id="AP023366">
    <property type="protein sequence ID" value="BCJ85227.1"/>
    <property type="molecule type" value="Genomic_DNA"/>
</dbReference>
<sequence>MPDIYIRPYQHADEQSVLQICYRTGFMGQDLSGTNRFNDRKLFGYLFCLFYLRYETEHCFVAVDRSNGDKVVGYILGTLDTRNQNRQFAWKMGWRIALRLLFYTGWRYTESFREVIFFLKGARSKIEPNPLYKVYPAHLHINVLPEYQHCGIGSKLLDRFEQHVRKSGVAGIHLSTSNRNLKAIPFYRKKGYDLLLEKEDTFWSNVPDYKTLVFAKKL</sequence>
<dbReference type="InterPro" id="IPR051822">
    <property type="entry name" value="Glycosyl_Hydrolase_84"/>
</dbReference>
<evidence type="ECO:0000313" key="2">
    <source>
        <dbReference type="EMBL" id="BCJ85227.1"/>
    </source>
</evidence>
<dbReference type="GO" id="GO:0016747">
    <property type="term" value="F:acyltransferase activity, transferring groups other than amino-acyl groups"/>
    <property type="evidence" value="ECO:0007669"/>
    <property type="project" value="InterPro"/>
</dbReference>
<dbReference type="InterPro" id="IPR016181">
    <property type="entry name" value="Acyl_CoA_acyltransferase"/>
</dbReference>
<protein>
    <submittedName>
        <fullName evidence="2">N-acetyltransferase</fullName>
    </submittedName>
</protein>
<gene>
    <name evidence="2" type="ORF">skT53_02120</name>
</gene>
<dbReference type="Proteomes" id="UP000593802">
    <property type="component" value="Chromosome"/>
</dbReference>
<dbReference type="SUPFAM" id="SSF55729">
    <property type="entry name" value="Acyl-CoA N-acyltransferases (Nat)"/>
    <property type="match status" value="1"/>
</dbReference>
<keyword evidence="3" id="KW-1185">Reference proteome</keyword>
<keyword evidence="2" id="KW-0808">Transferase</keyword>
<reference evidence="2 3" key="1">
    <citation type="submission" date="2020-08" db="EMBL/GenBank/DDBJ databases">
        <title>Complete Genome Sequence of Effusibacillus dendaii Strain skT53, Isolated from Farmland soil.</title>
        <authorList>
            <person name="Konishi T."/>
            <person name="Kawasaki H."/>
        </authorList>
    </citation>
    <scope>NUCLEOTIDE SEQUENCE [LARGE SCALE GENOMIC DNA]</scope>
    <source>
        <strain evidence="3">skT53</strain>
    </source>
</reference>
<evidence type="ECO:0000313" key="3">
    <source>
        <dbReference type="Proteomes" id="UP000593802"/>
    </source>
</evidence>
<name>A0A7I8D584_9BACL</name>
<dbReference type="PANTHER" id="PTHR13170">
    <property type="entry name" value="O-GLCNACASE"/>
    <property type="match status" value="1"/>
</dbReference>
<organism evidence="2 3">
    <name type="scientific">Effusibacillus dendaii</name>
    <dbReference type="NCBI Taxonomy" id="2743772"/>
    <lineage>
        <taxon>Bacteria</taxon>
        <taxon>Bacillati</taxon>
        <taxon>Bacillota</taxon>
        <taxon>Bacilli</taxon>
        <taxon>Bacillales</taxon>
        <taxon>Alicyclobacillaceae</taxon>
        <taxon>Effusibacillus</taxon>
    </lineage>
</organism>
<dbReference type="KEGG" id="eff:skT53_02120"/>
<accession>A0A7I8D584</accession>
<evidence type="ECO:0000259" key="1">
    <source>
        <dbReference type="PROSITE" id="PS51186"/>
    </source>
</evidence>